<organism evidence="3 4">
    <name type="scientific">Mycena pura</name>
    <dbReference type="NCBI Taxonomy" id="153505"/>
    <lineage>
        <taxon>Eukaryota</taxon>
        <taxon>Fungi</taxon>
        <taxon>Dikarya</taxon>
        <taxon>Basidiomycota</taxon>
        <taxon>Agaricomycotina</taxon>
        <taxon>Agaricomycetes</taxon>
        <taxon>Agaricomycetidae</taxon>
        <taxon>Agaricales</taxon>
        <taxon>Marasmiineae</taxon>
        <taxon>Mycenaceae</taxon>
        <taxon>Mycena</taxon>
    </lineage>
</organism>
<protein>
    <submittedName>
        <fullName evidence="3">Uncharacterized protein</fullName>
    </submittedName>
</protein>
<feature type="coiled-coil region" evidence="1">
    <location>
        <begin position="176"/>
        <end position="262"/>
    </location>
</feature>
<gene>
    <name evidence="3" type="ORF">GGX14DRAFT_677414</name>
</gene>
<sequence length="302" mass="32884">MALRNIDKYYLYRVRFVFLYCNTNLKYLGTAIRDCNLGAGRLRSRRPAEPNHVVGGAWRIKKYYAMQDISLVSINSPAFTSSIIKAHVSRHPMDDSKPAVAVLQPAPVKQKKEEHKPEPPPAGDSFETAVRALEEARTAILAARDQLPAVTQVPMIPVAEAEEQQAAALRTERLRTATATQQAAALRAEIARLQAAAATQQAAAATQQAAAATQQAAAATQQAKARVREAQLVRVQKRCAQLEQEREDVGALERERTDIAQRLRGLAQFVEAKGTSASSASVPLRRAAPESGESDSSSPARR</sequence>
<proteinExistence type="predicted"/>
<dbReference type="AlphaFoldDB" id="A0AAD6UUH2"/>
<dbReference type="Proteomes" id="UP001219525">
    <property type="component" value="Unassembled WGS sequence"/>
</dbReference>
<dbReference type="EMBL" id="JARJCW010000093">
    <property type="protein sequence ID" value="KAJ7195060.1"/>
    <property type="molecule type" value="Genomic_DNA"/>
</dbReference>
<name>A0AAD6UUH2_9AGAR</name>
<evidence type="ECO:0000256" key="1">
    <source>
        <dbReference type="SAM" id="Coils"/>
    </source>
</evidence>
<keyword evidence="4" id="KW-1185">Reference proteome</keyword>
<feature type="region of interest" description="Disordered" evidence="2">
    <location>
        <begin position="272"/>
        <end position="302"/>
    </location>
</feature>
<evidence type="ECO:0000256" key="2">
    <source>
        <dbReference type="SAM" id="MobiDB-lite"/>
    </source>
</evidence>
<keyword evidence="1" id="KW-0175">Coiled coil</keyword>
<reference evidence="3" key="1">
    <citation type="submission" date="2023-03" db="EMBL/GenBank/DDBJ databases">
        <title>Massive genome expansion in bonnet fungi (Mycena s.s.) driven by repeated elements and novel gene families across ecological guilds.</title>
        <authorList>
            <consortium name="Lawrence Berkeley National Laboratory"/>
            <person name="Harder C.B."/>
            <person name="Miyauchi S."/>
            <person name="Viragh M."/>
            <person name="Kuo A."/>
            <person name="Thoen E."/>
            <person name="Andreopoulos B."/>
            <person name="Lu D."/>
            <person name="Skrede I."/>
            <person name="Drula E."/>
            <person name="Henrissat B."/>
            <person name="Morin E."/>
            <person name="Kohler A."/>
            <person name="Barry K."/>
            <person name="LaButti K."/>
            <person name="Morin E."/>
            <person name="Salamov A."/>
            <person name="Lipzen A."/>
            <person name="Mereny Z."/>
            <person name="Hegedus B."/>
            <person name="Baldrian P."/>
            <person name="Stursova M."/>
            <person name="Weitz H."/>
            <person name="Taylor A."/>
            <person name="Grigoriev I.V."/>
            <person name="Nagy L.G."/>
            <person name="Martin F."/>
            <person name="Kauserud H."/>
        </authorList>
    </citation>
    <scope>NUCLEOTIDE SEQUENCE</scope>
    <source>
        <strain evidence="3">9144</strain>
    </source>
</reference>
<evidence type="ECO:0000313" key="4">
    <source>
        <dbReference type="Proteomes" id="UP001219525"/>
    </source>
</evidence>
<comment type="caution">
    <text evidence="3">The sequence shown here is derived from an EMBL/GenBank/DDBJ whole genome shotgun (WGS) entry which is preliminary data.</text>
</comment>
<accession>A0AAD6UUH2</accession>
<evidence type="ECO:0000313" key="3">
    <source>
        <dbReference type="EMBL" id="KAJ7195060.1"/>
    </source>
</evidence>